<dbReference type="SUPFAM" id="SSF46785">
    <property type="entry name" value="Winged helix' DNA-binding domain"/>
    <property type="match status" value="1"/>
</dbReference>
<dbReference type="GO" id="GO:0045892">
    <property type="term" value="P:negative regulation of DNA-templated transcription"/>
    <property type="evidence" value="ECO:0007669"/>
    <property type="project" value="InterPro"/>
</dbReference>
<accession>A0A1H5TXE7</accession>
<evidence type="ECO:0000313" key="6">
    <source>
        <dbReference type="Proteomes" id="UP000236728"/>
    </source>
</evidence>
<dbReference type="Proteomes" id="UP000236728">
    <property type="component" value="Unassembled WGS sequence"/>
</dbReference>
<dbReference type="EMBL" id="FNVA01000001">
    <property type="protein sequence ID" value="SEF67542.1"/>
    <property type="molecule type" value="Genomic_DNA"/>
</dbReference>
<keyword evidence="2" id="KW-0805">Transcription regulation</keyword>
<reference evidence="5 6" key="1">
    <citation type="submission" date="2016-10" db="EMBL/GenBank/DDBJ databases">
        <authorList>
            <person name="de Groot N.N."/>
        </authorList>
    </citation>
    <scope>NUCLEOTIDE SEQUENCE [LARGE SCALE GENOMIC DNA]</scope>
    <source>
        <strain evidence="5 6">DSM 22489</strain>
    </source>
</reference>
<proteinExistence type="inferred from homology"/>
<dbReference type="GO" id="GO:0003677">
    <property type="term" value="F:DNA binding"/>
    <property type="evidence" value="ECO:0007669"/>
    <property type="project" value="UniProtKB-KW"/>
</dbReference>
<dbReference type="InterPro" id="IPR036390">
    <property type="entry name" value="WH_DNA-bd_sf"/>
</dbReference>
<keyword evidence="6" id="KW-1185">Reference proteome</keyword>
<comment type="similarity">
    <text evidence="1">Belongs to the BlaI transcriptional regulatory family.</text>
</comment>
<dbReference type="OrthoDB" id="122824at2"/>
<protein>
    <submittedName>
        <fullName evidence="5">Predicted transcriptional regulator</fullName>
    </submittedName>
</protein>
<organism evidence="5 6">
    <name type="scientific">Bryocella elongata</name>
    <dbReference type="NCBI Taxonomy" id="863522"/>
    <lineage>
        <taxon>Bacteria</taxon>
        <taxon>Pseudomonadati</taxon>
        <taxon>Acidobacteriota</taxon>
        <taxon>Terriglobia</taxon>
        <taxon>Terriglobales</taxon>
        <taxon>Acidobacteriaceae</taxon>
        <taxon>Bryocella</taxon>
    </lineage>
</organism>
<dbReference type="RefSeq" id="WP_103931664.1">
    <property type="nucleotide sequence ID" value="NZ_FNVA01000001.1"/>
</dbReference>
<dbReference type="Pfam" id="PF03965">
    <property type="entry name" value="Penicillinase_R"/>
    <property type="match status" value="1"/>
</dbReference>
<keyword evidence="4" id="KW-0804">Transcription</keyword>
<evidence type="ECO:0000313" key="5">
    <source>
        <dbReference type="EMBL" id="SEF67542.1"/>
    </source>
</evidence>
<evidence type="ECO:0000256" key="2">
    <source>
        <dbReference type="ARBA" id="ARBA00023015"/>
    </source>
</evidence>
<name>A0A1H5TXE7_9BACT</name>
<dbReference type="AlphaFoldDB" id="A0A1H5TXE7"/>
<dbReference type="InterPro" id="IPR005650">
    <property type="entry name" value="BlaI_family"/>
</dbReference>
<dbReference type="Gene3D" id="1.10.10.10">
    <property type="entry name" value="Winged helix-like DNA-binding domain superfamily/Winged helix DNA-binding domain"/>
    <property type="match status" value="1"/>
</dbReference>
<evidence type="ECO:0000256" key="4">
    <source>
        <dbReference type="ARBA" id="ARBA00023163"/>
    </source>
</evidence>
<dbReference type="InterPro" id="IPR036388">
    <property type="entry name" value="WH-like_DNA-bd_sf"/>
</dbReference>
<gene>
    <name evidence="5" type="ORF">SAMN05421819_0779</name>
</gene>
<evidence type="ECO:0000256" key="1">
    <source>
        <dbReference type="ARBA" id="ARBA00011046"/>
    </source>
</evidence>
<keyword evidence="3" id="KW-0238">DNA-binding</keyword>
<sequence length="157" mass="17478">MSESTPIPAEVADFAAPEHPSARLGHREREVLDIVWAEGSGTVEEVSRRLPIRLAYTTVMTTLDRLFKKGLLLREKHDRAFRYSPAVSPQEVESQRARALVDRFLQSTTAQPEMLISCLVDALGEYDGAMLDQLEDKIRAARESLTLADAAAKELAQ</sequence>
<evidence type="ECO:0000256" key="3">
    <source>
        <dbReference type="ARBA" id="ARBA00023125"/>
    </source>
</evidence>